<reference evidence="3" key="1">
    <citation type="journal article" date="2013" name="Nature">
        <title>Pan genome of the phytoplankton Emiliania underpins its global distribution.</title>
        <authorList>
            <person name="Read B.A."/>
            <person name="Kegel J."/>
            <person name="Klute M.J."/>
            <person name="Kuo A."/>
            <person name="Lefebvre S.C."/>
            <person name="Maumus F."/>
            <person name="Mayer C."/>
            <person name="Miller J."/>
            <person name="Monier A."/>
            <person name="Salamov A."/>
            <person name="Young J."/>
            <person name="Aguilar M."/>
            <person name="Claverie J.M."/>
            <person name="Frickenhaus S."/>
            <person name="Gonzalez K."/>
            <person name="Herman E.K."/>
            <person name="Lin Y.C."/>
            <person name="Napier J."/>
            <person name="Ogata H."/>
            <person name="Sarno A.F."/>
            <person name="Shmutz J."/>
            <person name="Schroeder D."/>
            <person name="de Vargas C."/>
            <person name="Verret F."/>
            <person name="von Dassow P."/>
            <person name="Valentin K."/>
            <person name="Van de Peer Y."/>
            <person name="Wheeler G."/>
            <person name="Dacks J.B."/>
            <person name="Delwiche C.F."/>
            <person name="Dyhrman S.T."/>
            <person name="Glockner G."/>
            <person name="John U."/>
            <person name="Richards T."/>
            <person name="Worden A.Z."/>
            <person name="Zhang X."/>
            <person name="Grigoriev I.V."/>
            <person name="Allen A.E."/>
            <person name="Bidle K."/>
            <person name="Borodovsky M."/>
            <person name="Bowler C."/>
            <person name="Brownlee C."/>
            <person name="Cock J.M."/>
            <person name="Elias M."/>
            <person name="Gladyshev V.N."/>
            <person name="Groth M."/>
            <person name="Guda C."/>
            <person name="Hadaegh A."/>
            <person name="Iglesias-Rodriguez M.D."/>
            <person name="Jenkins J."/>
            <person name="Jones B.M."/>
            <person name="Lawson T."/>
            <person name="Leese F."/>
            <person name="Lindquist E."/>
            <person name="Lobanov A."/>
            <person name="Lomsadze A."/>
            <person name="Malik S.B."/>
            <person name="Marsh M.E."/>
            <person name="Mackinder L."/>
            <person name="Mock T."/>
            <person name="Mueller-Roeber B."/>
            <person name="Pagarete A."/>
            <person name="Parker M."/>
            <person name="Probert I."/>
            <person name="Quesneville H."/>
            <person name="Raines C."/>
            <person name="Rensing S.A."/>
            <person name="Riano-Pachon D.M."/>
            <person name="Richier S."/>
            <person name="Rokitta S."/>
            <person name="Shiraiwa Y."/>
            <person name="Soanes D.M."/>
            <person name="van der Giezen M."/>
            <person name="Wahlund T.M."/>
            <person name="Williams B."/>
            <person name="Wilson W."/>
            <person name="Wolfe G."/>
            <person name="Wurch L.L."/>
        </authorList>
    </citation>
    <scope>NUCLEOTIDE SEQUENCE</scope>
</reference>
<dbReference type="RefSeq" id="XP_005772403.1">
    <property type="nucleotide sequence ID" value="XM_005772346.1"/>
</dbReference>
<feature type="region of interest" description="Disordered" evidence="1">
    <location>
        <begin position="265"/>
        <end position="292"/>
    </location>
</feature>
<dbReference type="Proteomes" id="UP000013827">
    <property type="component" value="Unassembled WGS sequence"/>
</dbReference>
<dbReference type="HOGENOM" id="CLU_955079_0_0_1"/>
<organism evidence="2 3">
    <name type="scientific">Emiliania huxleyi (strain CCMP1516)</name>
    <dbReference type="NCBI Taxonomy" id="280463"/>
    <lineage>
        <taxon>Eukaryota</taxon>
        <taxon>Haptista</taxon>
        <taxon>Haptophyta</taxon>
        <taxon>Prymnesiophyceae</taxon>
        <taxon>Isochrysidales</taxon>
        <taxon>Noelaerhabdaceae</taxon>
        <taxon>Emiliania</taxon>
    </lineage>
</organism>
<sequence>TKWRSGRTSSAPSRASTAGGRHSAEPQLQPRLPATPPAAPTAASPGSLSLPPAPTASKTRVSHRDARRRDAPPARPTRTQQQQLLLQQPQQQQQPPQPPQQQQQRRLRLARSLRWARRADGSLLRRARATLRVWSTLRRPGGSATRRSRGRLPSGACLPSQTRPCLLAAAAGATRRSVGRARRVAVRRFRPKVKARPGGRAERRRRVRLVWGWCPRHNHGGARLRARCRRRRARLRRGGCLRRCGRSPPTLRRCGRRFARWRRRSQAGWRRATGAGEGKRRTRRGTTRRQRQ</sequence>
<feature type="compositionally biased region" description="Basic and acidic residues" evidence="1">
    <location>
        <begin position="62"/>
        <end position="72"/>
    </location>
</feature>
<evidence type="ECO:0000313" key="3">
    <source>
        <dbReference type="Proteomes" id="UP000013827"/>
    </source>
</evidence>
<dbReference type="AlphaFoldDB" id="A0A0D3J8Y9"/>
<evidence type="ECO:0000313" key="2">
    <source>
        <dbReference type="EnsemblProtists" id="EOD19974"/>
    </source>
</evidence>
<proteinExistence type="predicted"/>
<dbReference type="PaxDb" id="2903-EOD19974"/>
<reference evidence="2" key="2">
    <citation type="submission" date="2024-10" db="UniProtKB">
        <authorList>
            <consortium name="EnsemblProtists"/>
        </authorList>
    </citation>
    <scope>IDENTIFICATION</scope>
</reference>
<protein>
    <submittedName>
        <fullName evidence="2">Uncharacterized protein</fullName>
    </submittedName>
</protein>
<dbReference type="GeneID" id="17265472"/>
<feature type="compositionally biased region" description="Low complexity" evidence="1">
    <location>
        <begin position="76"/>
        <end position="104"/>
    </location>
</feature>
<feature type="compositionally biased region" description="Low complexity" evidence="1">
    <location>
        <begin position="40"/>
        <end position="50"/>
    </location>
</feature>
<feature type="region of interest" description="Disordered" evidence="1">
    <location>
        <begin position="1"/>
        <end position="107"/>
    </location>
</feature>
<keyword evidence="3" id="KW-1185">Reference proteome</keyword>
<name>A0A0D3J8Y9_EMIH1</name>
<evidence type="ECO:0000256" key="1">
    <source>
        <dbReference type="SAM" id="MobiDB-lite"/>
    </source>
</evidence>
<dbReference type="EnsemblProtists" id="EOD19974">
    <property type="protein sequence ID" value="EOD19974"/>
    <property type="gene ID" value="EMIHUDRAFT_451032"/>
</dbReference>
<accession>A0A0D3J8Y9</accession>
<feature type="compositionally biased region" description="Basic residues" evidence="1">
    <location>
        <begin position="280"/>
        <end position="292"/>
    </location>
</feature>
<dbReference type="KEGG" id="ehx:EMIHUDRAFT_451032"/>
<feature type="compositionally biased region" description="Low complexity" evidence="1">
    <location>
        <begin position="1"/>
        <end position="21"/>
    </location>
</feature>